<gene>
    <name evidence="7" type="ORF">HKBW3S43_00510</name>
</gene>
<dbReference type="Proteomes" id="UP000576480">
    <property type="component" value="Unassembled WGS sequence"/>
</dbReference>
<keyword evidence="5" id="KW-0804">Transcription</keyword>
<comment type="similarity">
    <text evidence="1">Belongs to the TACO1 family.</text>
</comment>
<dbReference type="SUPFAM" id="SSF75625">
    <property type="entry name" value="YebC-like"/>
    <property type="match status" value="1"/>
</dbReference>
<dbReference type="Gene3D" id="3.30.70.980">
    <property type="match status" value="2"/>
</dbReference>
<dbReference type="NCBIfam" id="TIGR01033">
    <property type="entry name" value="YebC/PmpR family DNA-binding transcriptional regulator"/>
    <property type="match status" value="1"/>
</dbReference>
<dbReference type="NCBIfam" id="NF009044">
    <property type="entry name" value="PRK12378.1"/>
    <property type="match status" value="1"/>
</dbReference>
<evidence type="ECO:0000256" key="1">
    <source>
        <dbReference type="ARBA" id="ARBA00008724"/>
    </source>
</evidence>
<keyword evidence="3" id="KW-0805">Transcription regulation</keyword>
<dbReference type="NCBIfam" id="NF001030">
    <property type="entry name" value="PRK00110.1"/>
    <property type="match status" value="1"/>
</dbReference>
<comment type="caution">
    <text evidence="7">The sequence shown here is derived from an EMBL/GenBank/DDBJ whole genome shotgun (WGS) entry which is preliminary data.</text>
</comment>
<evidence type="ECO:0000256" key="4">
    <source>
        <dbReference type="ARBA" id="ARBA00023125"/>
    </source>
</evidence>
<dbReference type="InterPro" id="IPR048300">
    <property type="entry name" value="TACO1_YebC-like_2nd/3rd_dom"/>
</dbReference>
<reference evidence="7 8" key="1">
    <citation type="journal article" date="2020" name="Front. Microbiol.">
        <title>Single-cell genomics of novel Actinobacteria with the Wood-Ljungdahl pathway discovered in a serpentinizing system.</title>
        <authorList>
            <person name="Merino N."/>
            <person name="Kawai M."/>
            <person name="Boyd E.S."/>
            <person name="Colman D.R."/>
            <person name="McGlynn S.E."/>
            <person name="Nealson K.H."/>
            <person name="Kurokawa K."/>
            <person name="Hongoh Y."/>
        </authorList>
    </citation>
    <scope>NUCLEOTIDE SEQUENCE [LARGE SCALE GENOMIC DNA]</scope>
    <source>
        <strain evidence="7 8">S43</strain>
    </source>
</reference>
<evidence type="ECO:0000256" key="2">
    <source>
        <dbReference type="ARBA" id="ARBA00022490"/>
    </source>
</evidence>
<protein>
    <recommendedName>
        <fullName evidence="6">TACO1/YebC-like second and third domain-containing protein</fullName>
    </recommendedName>
</protein>
<name>A0A6V8PQU5_9ACTN</name>
<organism evidence="7 8">
    <name type="scientific">Candidatus Hakubella thermalkaliphila</name>
    <dbReference type="NCBI Taxonomy" id="2754717"/>
    <lineage>
        <taxon>Bacteria</taxon>
        <taxon>Bacillati</taxon>
        <taxon>Actinomycetota</taxon>
        <taxon>Actinomycetota incertae sedis</taxon>
        <taxon>Candidatus Hakubellales</taxon>
        <taxon>Candidatus Hakubellaceae</taxon>
        <taxon>Candidatus Hakubella</taxon>
    </lineage>
</organism>
<dbReference type="Gene3D" id="1.10.10.200">
    <property type="match status" value="1"/>
</dbReference>
<evidence type="ECO:0000259" key="6">
    <source>
        <dbReference type="Pfam" id="PF01709"/>
    </source>
</evidence>
<evidence type="ECO:0000313" key="7">
    <source>
        <dbReference type="EMBL" id="GFP34718.1"/>
    </source>
</evidence>
<dbReference type="AlphaFoldDB" id="A0A6V8PQU5"/>
<dbReference type="InterPro" id="IPR002876">
    <property type="entry name" value="Transcrip_reg_TACO1-like"/>
</dbReference>
<feature type="non-terminal residue" evidence="7">
    <location>
        <position position="1"/>
    </location>
</feature>
<dbReference type="PANTHER" id="PTHR12532:SF6">
    <property type="entry name" value="TRANSCRIPTIONAL REGULATORY PROTEIN YEBC-RELATED"/>
    <property type="match status" value="1"/>
</dbReference>
<dbReference type="GO" id="GO:0003677">
    <property type="term" value="F:DNA binding"/>
    <property type="evidence" value="ECO:0007669"/>
    <property type="project" value="UniProtKB-KW"/>
</dbReference>
<evidence type="ECO:0000256" key="5">
    <source>
        <dbReference type="ARBA" id="ARBA00023163"/>
    </source>
</evidence>
<dbReference type="InterPro" id="IPR029072">
    <property type="entry name" value="YebC-like"/>
</dbReference>
<dbReference type="RefSeq" id="WP_176229444.1">
    <property type="nucleotide sequence ID" value="NZ_BLSB01000018.1"/>
</dbReference>
<keyword evidence="2" id="KW-0963">Cytoplasm</keyword>
<dbReference type="PANTHER" id="PTHR12532">
    <property type="entry name" value="TRANSLATIONAL ACTIVATOR OF CYTOCHROME C OXIDASE 1"/>
    <property type="match status" value="1"/>
</dbReference>
<proteinExistence type="inferred from homology"/>
<accession>A0A6V8PQU5</accession>
<feature type="domain" description="TACO1/YebC-like second and third" evidence="6">
    <location>
        <begin position="28"/>
        <end position="184"/>
    </location>
</feature>
<keyword evidence="4" id="KW-0238">DNA-binding</keyword>
<dbReference type="Pfam" id="PF01709">
    <property type="entry name" value="Transcrip_reg"/>
    <property type="match status" value="1"/>
</dbReference>
<sequence>KAKEYNMPQENIERAIKKGTGEISGAKYERMTYEGYGPEGVALIVEIMTDNRNRAASDLRNIFSRYHGNLGTPGCVSWMFERKGLIVAQKSEDLDEDTIMLMAIEAGAEDISPAGAGYEIVTPASDLNRVKEFLLQQGLRIESAELTVLPKNQIRLDSEKALKVLKFVEVLEDHDDVQEVYVNFEIPDQVMGQLGWEGELGWRQHDRYGRRSRDSYYGSRCSGGPRG</sequence>
<dbReference type="FunFam" id="3.30.70.980:FF:000002">
    <property type="entry name" value="Probable transcriptional regulatory protein YebC"/>
    <property type="match status" value="1"/>
</dbReference>
<evidence type="ECO:0000313" key="8">
    <source>
        <dbReference type="Proteomes" id="UP000576480"/>
    </source>
</evidence>
<dbReference type="EMBL" id="BLSB01000018">
    <property type="protein sequence ID" value="GFP34718.1"/>
    <property type="molecule type" value="Genomic_DNA"/>
</dbReference>
<dbReference type="InterPro" id="IPR017856">
    <property type="entry name" value="Integrase-like_N"/>
</dbReference>
<evidence type="ECO:0000256" key="3">
    <source>
        <dbReference type="ARBA" id="ARBA00023015"/>
    </source>
</evidence>
<dbReference type="InterPro" id="IPR026564">
    <property type="entry name" value="Transcrip_reg_TACO1-like_dom3"/>
</dbReference>
<dbReference type="GO" id="GO:0005829">
    <property type="term" value="C:cytosol"/>
    <property type="evidence" value="ECO:0007669"/>
    <property type="project" value="TreeGrafter"/>
</dbReference>